<dbReference type="RefSeq" id="WP_114117080.1">
    <property type="nucleotide sequence ID" value="NZ_BMHU01000004.1"/>
</dbReference>
<evidence type="ECO:0000313" key="4">
    <source>
        <dbReference type="EMBL" id="RCK61979.1"/>
    </source>
</evidence>
<proteinExistence type="predicted"/>
<sequence>MSSSALARFAREQVVEPEAIARARQAALELGAAPISPQVGAQCAVIAAATGARSIIEIGTGAGVSGLWLLHGSPDAVLTTIDKEPEHLAAAREAFAAARVPMARVRAIRGRAADVLPRMNEKAYDVVFIDADQDQIIDYVAHGLRLVRPGGTVLVPRVLAGGRVADPVARDAHTSDLRNLISETLGSASVFASLQTAEEGLLQITLPRA</sequence>
<dbReference type="AlphaFoldDB" id="A0A367Y8M8"/>
<dbReference type="PANTHER" id="PTHR10509">
    <property type="entry name" value="O-METHYLTRANSFERASE-RELATED"/>
    <property type="match status" value="1"/>
</dbReference>
<dbReference type="GO" id="GO:0008171">
    <property type="term" value="F:O-methyltransferase activity"/>
    <property type="evidence" value="ECO:0007669"/>
    <property type="project" value="InterPro"/>
</dbReference>
<dbReference type="SUPFAM" id="SSF53335">
    <property type="entry name" value="S-adenosyl-L-methionine-dependent methyltransferases"/>
    <property type="match status" value="1"/>
</dbReference>
<dbReference type="GO" id="GO:0032259">
    <property type="term" value="P:methylation"/>
    <property type="evidence" value="ECO:0007669"/>
    <property type="project" value="UniProtKB-KW"/>
</dbReference>
<dbReference type="OrthoDB" id="4774874at2"/>
<keyword evidence="1 4" id="KW-0489">Methyltransferase</keyword>
<reference evidence="4 5" key="1">
    <citation type="submission" date="2018-07" db="EMBL/GenBank/DDBJ databases">
        <title>Microbacterium endoborsara sp. nov., a novel actinobacterium isolated from Borszczowia aralocaspica.</title>
        <authorList>
            <person name="An D."/>
        </authorList>
    </citation>
    <scope>NUCLEOTIDE SEQUENCE [LARGE SCALE GENOMIC DNA]</scope>
    <source>
        <strain evidence="4 5">C1.15228</strain>
    </source>
</reference>
<comment type="caution">
    <text evidence="4">The sequence shown here is derived from an EMBL/GenBank/DDBJ whole genome shotgun (WGS) entry which is preliminary data.</text>
</comment>
<dbReference type="InterPro" id="IPR002935">
    <property type="entry name" value="SAM_O-MeTrfase"/>
</dbReference>
<dbReference type="EMBL" id="QORO01000001">
    <property type="protein sequence ID" value="RCK61979.1"/>
    <property type="molecule type" value="Genomic_DNA"/>
</dbReference>
<evidence type="ECO:0000256" key="1">
    <source>
        <dbReference type="ARBA" id="ARBA00022603"/>
    </source>
</evidence>
<protein>
    <submittedName>
        <fullName evidence="4">Methyltransferase domain-containing protein</fullName>
    </submittedName>
</protein>
<dbReference type="Gene3D" id="3.40.50.150">
    <property type="entry name" value="Vaccinia Virus protein VP39"/>
    <property type="match status" value="1"/>
</dbReference>
<dbReference type="InterPro" id="IPR029063">
    <property type="entry name" value="SAM-dependent_MTases_sf"/>
</dbReference>
<dbReference type="Pfam" id="PF01596">
    <property type="entry name" value="Methyltransf_3"/>
    <property type="match status" value="1"/>
</dbReference>
<evidence type="ECO:0000256" key="2">
    <source>
        <dbReference type="ARBA" id="ARBA00022679"/>
    </source>
</evidence>
<dbReference type="InterPro" id="IPR050362">
    <property type="entry name" value="Cation-dep_OMT"/>
</dbReference>
<dbReference type="PROSITE" id="PS51682">
    <property type="entry name" value="SAM_OMT_I"/>
    <property type="match status" value="1"/>
</dbReference>
<dbReference type="PANTHER" id="PTHR10509:SF85">
    <property type="entry name" value="O-METHYLTRANSFERASE RV1220C-RELATED"/>
    <property type="match status" value="1"/>
</dbReference>
<dbReference type="GO" id="GO:0008757">
    <property type="term" value="F:S-adenosylmethionine-dependent methyltransferase activity"/>
    <property type="evidence" value="ECO:0007669"/>
    <property type="project" value="TreeGrafter"/>
</dbReference>
<dbReference type="CDD" id="cd02440">
    <property type="entry name" value="AdoMet_MTases"/>
    <property type="match status" value="1"/>
</dbReference>
<name>A0A367Y8M8_9MICO</name>
<keyword evidence="3" id="KW-0949">S-adenosyl-L-methionine</keyword>
<evidence type="ECO:0000313" key="5">
    <source>
        <dbReference type="Proteomes" id="UP000253508"/>
    </source>
</evidence>
<keyword evidence="2 4" id="KW-0808">Transferase</keyword>
<gene>
    <name evidence="4" type="ORF">DTO57_05075</name>
</gene>
<dbReference type="Proteomes" id="UP000253508">
    <property type="component" value="Unassembled WGS sequence"/>
</dbReference>
<accession>A0A367Y8M8</accession>
<keyword evidence="5" id="KW-1185">Reference proteome</keyword>
<organism evidence="4 5">
    <name type="scientific">Microbacterium sorbitolivorans</name>
    <dbReference type="NCBI Taxonomy" id="1867410"/>
    <lineage>
        <taxon>Bacteria</taxon>
        <taxon>Bacillati</taxon>
        <taxon>Actinomycetota</taxon>
        <taxon>Actinomycetes</taxon>
        <taxon>Micrococcales</taxon>
        <taxon>Microbacteriaceae</taxon>
        <taxon>Microbacterium</taxon>
    </lineage>
</organism>
<evidence type="ECO:0000256" key="3">
    <source>
        <dbReference type="ARBA" id="ARBA00022691"/>
    </source>
</evidence>